<dbReference type="GO" id="GO:0003735">
    <property type="term" value="F:structural constituent of ribosome"/>
    <property type="evidence" value="ECO:0007669"/>
    <property type="project" value="InterPro"/>
</dbReference>
<dbReference type="InterPro" id="IPR001787">
    <property type="entry name" value="Ribosomal_bL21"/>
</dbReference>
<comment type="function">
    <text evidence="5">This protein binds to 23S rRNA in the presence of protein L20.</text>
</comment>
<dbReference type="InterPro" id="IPR036164">
    <property type="entry name" value="bL21-like_sf"/>
</dbReference>
<proteinExistence type="inferred from homology"/>
<dbReference type="GO" id="GO:0006412">
    <property type="term" value="P:translation"/>
    <property type="evidence" value="ECO:0007669"/>
    <property type="project" value="InterPro"/>
</dbReference>
<accession>A0A1F7Z0G9</accession>
<dbReference type="PANTHER" id="PTHR21349">
    <property type="entry name" value="50S RIBOSOMAL PROTEIN L21"/>
    <property type="match status" value="1"/>
</dbReference>
<keyword evidence="2 5" id="KW-0689">Ribosomal protein</keyword>
<keyword evidence="5" id="KW-0694">RNA-binding</keyword>
<sequence>MIKQKDFAVIRINGNQHAVSEGQEILVDRISAKDLNPDVLLMVKEEKISIGKPILKNINLKLKIIGEEKGRKIDILKYKAKSRYRRRLGFRPIYSRLKIERLG</sequence>
<evidence type="ECO:0000256" key="3">
    <source>
        <dbReference type="ARBA" id="ARBA00023274"/>
    </source>
</evidence>
<evidence type="ECO:0000256" key="4">
    <source>
        <dbReference type="ARBA" id="ARBA00035483"/>
    </source>
</evidence>
<evidence type="ECO:0000313" key="6">
    <source>
        <dbReference type="EMBL" id="OGM33027.1"/>
    </source>
</evidence>
<protein>
    <recommendedName>
        <fullName evidence="4 5">50S ribosomal protein L21</fullName>
    </recommendedName>
</protein>
<dbReference type="GO" id="GO:0005737">
    <property type="term" value="C:cytoplasm"/>
    <property type="evidence" value="ECO:0007669"/>
    <property type="project" value="UniProtKB-ARBA"/>
</dbReference>
<dbReference type="EMBL" id="MGGR01000025">
    <property type="protein sequence ID" value="OGM33027.1"/>
    <property type="molecule type" value="Genomic_DNA"/>
</dbReference>
<evidence type="ECO:0000313" key="7">
    <source>
        <dbReference type="Proteomes" id="UP000177169"/>
    </source>
</evidence>
<dbReference type="SUPFAM" id="SSF141091">
    <property type="entry name" value="L21p-like"/>
    <property type="match status" value="1"/>
</dbReference>
<dbReference type="PANTHER" id="PTHR21349:SF0">
    <property type="entry name" value="LARGE RIBOSOMAL SUBUNIT PROTEIN BL21M"/>
    <property type="match status" value="1"/>
</dbReference>
<keyword evidence="3 5" id="KW-0687">Ribonucleoprotein</keyword>
<dbReference type="NCBIfam" id="TIGR00061">
    <property type="entry name" value="L21"/>
    <property type="match status" value="1"/>
</dbReference>
<dbReference type="Proteomes" id="UP000177169">
    <property type="component" value="Unassembled WGS sequence"/>
</dbReference>
<comment type="caution">
    <text evidence="6">The sequence shown here is derived from an EMBL/GenBank/DDBJ whole genome shotgun (WGS) entry which is preliminary data.</text>
</comment>
<name>A0A1F7Z0G9_9BACT</name>
<dbReference type="GO" id="GO:0019843">
    <property type="term" value="F:rRNA binding"/>
    <property type="evidence" value="ECO:0007669"/>
    <property type="project" value="UniProtKB-KW"/>
</dbReference>
<dbReference type="GO" id="GO:1990904">
    <property type="term" value="C:ribonucleoprotein complex"/>
    <property type="evidence" value="ECO:0007669"/>
    <property type="project" value="UniProtKB-KW"/>
</dbReference>
<dbReference type="GO" id="GO:0005840">
    <property type="term" value="C:ribosome"/>
    <property type="evidence" value="ECO:0007669"/>
    <property type="project" value="UniProtKB-KW"/>
</dbReference>
<evidence type="ECO:0000256" key="1">
    <source>
        <dbReference type="ARBA" id="ARBA00008563"/>
    </source>
</evidence>
<dbReference type="Pfam" id="PF00829">
    <property type="entry name" value="Ribosomal_L21p"/>
    <property type="match status" value="1"/>
</dbReference>
<dbReference type="STRING" id="1802505.A3D01_04240"/>
<evidence type="ECO:0000256" key="5">
    <source>
        <dbReference type="RuleBase" id="RU000562"/>
    </source>
</evidence>
<organism evidence="6 7">
    <name type="scientific">Candidatus Woesebacteria bacterium RIFCSPHIGHO2_02_FULL_39_13</name>
    <dbReference type="NCBI Taxonomy" id="1802505"/>
    <lineage>
        <taxon>Bacteria</taxon>
        <taxon>Candidatus Woeseibacteriota</taxon>
    </lineage>
</organism>
<dbReference type="InterPro" id="IPR028909">
    <property type="entry name" value="bL21-like"/>
</dbReference>
<evidence type="ECO:0000256" key="2">
    <source>
        <dbReference type="ARBA" id="ARBA00022980"/>
    </source>
</evidence>
<comment type="similarity">
    <text evidence="1 5">Belongs to the bacterial ribosomal protein bL21 family.</text>
</comment>
<dbReference type="AlphaFoldDB" id="A0A1F7Z0G9"/>
<keyword evidence="5" id="KW-0699">rRNA-binding</keyword>
<gene>
    <name evidence="6" type="ORF">A3D01_04240</name>
</gene>
<reference evidence="6 7" key="1">
    <citation type="journal article" date="2016" name="Nat. Commun.">
        <title>Thousands of microbial genomes shed light on interconnected biogeochemical processes in an aquifer system.</title>
        <authorList>
            <person name="Anantharaman K."/>
            <person name="Brown C.T."/>
            <person name="Hug L.A."/>
            <person name="Sharon I."/>
            <person name="Castelle C.J."/>
            <person name="Probst A.J."/>
            <person name="Thomas B.C."/>
            <person name="Singh A."/>
            <person name="Wilkins M.J."/>
            <person name="Karaoz U."/>
            <person name="Brodie E.L."/>
            <person name="Williams K.H."/>
            <person name="Hubbard S.S."/>
            <person name="Banfield J.F."/>
        </authorList>
    </citation>
    <scope>NUCLEOTIDE SEQUENCE [LARGE SCALE GENOMIC DNA]</scope>
</reference>